<keyword evidence="1" id="KW-0472">Membrane</keyword>
<evidence type="ECO:0000256" key="1">
    <source>
        <dbReference type="SAM" id="Phobius"/>
    </source>
</evidence>
<reference evidence="2 3" key="1">
    <citation type="submission" date="2020-07" db="EMBL/GenBank/DDBJ databases">
        <title>Sequencing the genomes of 1000 actinobacteria strains.</title>
        <authorList>
            <person name="Klenk H.-P."/>
        </authorList>
    </citation>
    <scope>NUCLEOTIDE SEQUENCE [LARGE SCALE GENOMIC DNA]</scope>
    <source>
        <strain evidence="2 3">DSM 44442</strain>
    </source>
</reference>
<evidence type="ECO:0000313" key="3">
    <source>
        <dbReference type="Proteomes" id="UP000572051"/>
    </source>
</evidence>
<evidence type="ECO:0000313" key="2">
    <source>
        <dbReference type="EMBL" id="NYJ33954.1"/>
    </source>
</evidence>
<feature type="transmembrane region" description="Helical" evidence="1">
    <location>
        <begin position="36"/>
        <end position="60"/>
    </location>
</feature>
<comment type="caution">
    <text evidence="2">The sequence shown here is derived from an EMBL/GenBank/DDBJ whole genome shotgun (WGS) entry which is preliminary data.</text>
</comment>
<dbReference type="RefSeq" id="WP_179822383.1">
    <property type="nucleotide sequence ID" value="NZ_JACCFS010000001.1"/>
</dbReference>
<feature type="transmembrane region" description="Helical" evidence="1">
    <location>
        <begin position="67"/>
        <end position="88"/>
    </location>
</feature>
<keyword evidence="1" id="KW-1133">Transmembrane helix</keyword>
<sequence length="146" mass="15464">MQEHDARILRGAALPTAVVGVVAMIVGFAVSGPQGLFGALFGVGLVIGAFAASAFVISWTGGRRPELLLPVAFLVYTTKLGILLAVLLLFRDTASLDKDIFGWTAFACVLIWLAAQAVAIKRSKQPTIVPEGEEDEAVTEDSEAHR</sequence>
<feature type="transmembrane region" description="Helical" evidence="1">
    <location>
        <begin position="12"/>
        <end position="30"/>
    </location>
</feature>
<feature type="transmembrane region" description="Helical" evidence="1">
    <location>
        <begin position="100"/>
        <end position="120"/>
    </location>
</feature>
<dbReference type="EMBL" id="JACCFS010000001">
    <property type="protein sequence ID" value="NYJ33954.1"/>
    <property type="molecule type" value="Genomic_DNA"/>
</dbReference>
<accession>A0A7Z0ELA9</accession>
<proteinExistence type="predicted"/>
<dbReference type="Proteomes" id="UP000572051">
    <property type="component" value="Unassembled WGS sequence"/>
</dbReference>
<organism evidence="2 3">
    <name type="scientific">Nocardiopsis aegyptia</name>
    <dbReference type="NCBI Taxonomy" id="220378"/>
    <lineage>
        <taxon>Bacteria</taxon>
        <taxon>Bacillati</taxon>
        <taxon>Actinomycetota</taxon>
        <taxon>Actinomycetes</taxon>
        <taxon>Streptosporangiales</taxon>
        <taxon>Nocardiopsidaceae</taxon>
        <taxon>Nocardiopsis</taxon>
    </lineage>
</organism>
<keyword evidence="1" id="KW-0812">Transmembrane</keyword>
<gene>
    <name evidence="2" type="ORF">HNR10_001835</name>
</gene>
<protein>
    <submittedName>
        <fullName evidence="2">ATP synthase protein I</fullName>
    </submittedName>
</protein>
<keyword evidence="3" id="KW-1185">Reference proteome</keyword>
<dbReference type="AlphaFoldDB" id="A0A7Z0ELA9"/>
<name>A0A7Z0ELA9_9ACTN</name>